<feature type="compositionally biased region" description="Basic and acidic residues" evidence="1">
    <location>
        <begin position="226"/>
        <end position="238"/>
    </location>
</feature>
<dbReference type="RefSeq" id="WP_099259795.1">
    <property type="nucleotide sequence ID" value="NZ_NIZW01000003.1"/>
</dbReference>
<dbReference type="OrthoDB" id="1523296at2"/>
<dbReference type="AlphaFoldDB" id="A0A2G1WAY1"/>
<keyword evidence="3" id="KW-1185">Reference proteome</keyword>
<evidence type="ECO:0000313" key="2">
    <source>
        <dbReference type="EMBL" id="PHQ36166.1"/>
    </source>
</evidence>
<comment type="caution">
    <text evidence="2">The sequence shown here is derived from an EMBL/GenBank/DDBJ whole genome shotgun (WGS) entry which is preliminary data.</text>
</comment>
<protein>
    <submittedName>
        <fullName evidence="2">Type VI secretion protein</fullName>
    </submittedName>
</protein>
<dbReference type="Proteomes" id="UP000225740">
    <property type="component" value="Unassembled WGS sequence"/>
</dbReference>
<accession>A0A2G1WAY1</accession>
<dbReference type="Pfam" id="PF06996">
    <property type="entry name" value="T6SS_TssG"/>
    <property type="match status" value="1"/>
</dbReference>
<evidence type="ECO:0000256" key="1">
    <source>
        <dbReference type="SAM" id="MobiDB-lite"/>
    </source>
</evidence>
<dbReference type="PANTHER" id="PTHR35564">
    <property type="match status" value="1"/>
</dbReference>
<dbReference type="EMBL" id="NIZW01000003">
    <property type="protein sequence ID" value="PHQ36166.1"/>
    <property type="molecule type" value="Genomic_DNA"/>
</dbReference>
<dbReference type="NCBIfam" id="TIGR03347">
    <property type="entry name" value="VI_chp_1"/>
    <property type="match status" value="1"/>
</dbReference>
<reference evidence="2 3" key="1">
    <citation type="submission" date="2017-06" db="EMBL/GenBank/DDBJ databases">
        <title>Description of Rhodopirellula bahusiensis sp. nov.</title>
        <authorList>
            <person name="Kizina J."/>
            <person name="Harder J."/>
        </authorList>
    </citation>
    <scope>NUCLEOTIDE SEQUENCE [LARGE SCALE GENOMIC DNA]</scope>
    <source>
        <strain evidence="2 3">SWK21</strain>
    </source>
</reference>
<dbReference type="GeneID" id="90607721"/>
<feature type="region of interest" description="Disordered" evidence="1">
    <location>
        <begin position="226"/>
        <end position="249"/>
    </location>
</feature>
<sequence length="349" mass="38451">MTTSDSTATWEQRLTEELGKPVQSLDFFQAMRRIEAESPTLPRVGHARQTSQEAVRIRQTSALDFAPATIDRIDSGHDERAHISQRFFGLLGPGGPLPLHMTETVRHETRHNADPTLESFLNLFHHRMATLFYRAWSSSRGAVQRDRPETDRFAAYLGSISGTLNPGAESNAAPTSTDNSGLYFSGRFGSTHRNAEGLAAVVSATVHADANVKTFRLRQLRLEPEDRTVLSRSERPSGRGETAGRGGRLGQSVVLGRSVPDRCSMIDLDVGPIAFDLFQQLLPGGESHNTLRELIRGYVDPGLDCRVRLILDRHTIPRLSLGRIGALGRSAWVHGKAPRADVGDCQFIL</sequence>
<organism evidence="2 3">
    <name type="scientific">Rhodopirellula bahusiensis</name>
    <dbReference type="NCBI Taxonomy" id="2014065"/>
    <lineage>
        <taxon>Bacteria</taxon>
        <taxon>Pseudomonadati</taxon>
        <taxon>Planctomycetota</taxon>
        <taxon>Planctomycetia</taxon>
        <taxon>Pirellulales</taxon>
        <taxon>Pirellulaceae</taxon>
        <taxon>Rhodopirellula</taxon>
    </lineage>
</organism>
<dbReference type="InterPro" id="IPR010732">
    <property type="entry name" value="T6SS_TssG-like"/>
</dbReference>
<gene>
    <name evidence="2" type="ORF">CEE69_05725</name>
</gene>
<evidence type="ECO:0000313" key="3">
    <source>
        <dbReference type="Proteomes" id="UP000225740"/>
    </source>
</evidence>
<dbReference type="PANTHER" id="PTHR35564:SF4">
    <property type="entry name" value="CYTOPLASMIC PROTEIN"/>
    <property type="match status" value="1"/>
</dbReference>
<name>A0A2G1WAY1_9BACT</name>
<proteinExistence type="predicted"/>